<evidence type="ECO:0000256" key="1">
    <source>
        <dbReference type="SAM" id="MobiDB-lite"/>
    </source>
</evidence>
<feature type="domain" description="Protein kinase" evidence="2">
    <location>
        <begin position="325"/>
        <end position="580"/>
    </location>
</feature>
<reference evidence="3 4" key="1">
    <citation type="submission" date="2024-04" db="EMBL/GenBank/DDBJ databases">
        <authorList>
            <person name="Fracassetti M."/>
        </authorList>
    </citation>
    <scope>NUCLEOTIDE SEQUENCE [LARGE SCALE GENOMIC DNA]</scope>
</reference>
<gene>
    <name evidence="3" type="ORF">LTRI10_LOCUS29508</name>
</gene>
<dbReference type="CDD" id="cd00293">
    <property type="entry name" value="USP-like"/>
    <property type="match status" value="1"/>
</dbReference>
<dbReference type="InterPro" id="IPR011009">
    <property type="entry name" value="Kinase-like_dom_sf"/>
</dbReference>
<dbReference type="AlphaFoldDB" id="A0AAV2ERY6"/>
<dbReference type="SUPFAM" id="SSF56112">
    <property type="entry name" value="Protein kinase-like (PK-like)"/>
    <property type="match status" value="1"/>
</dbReference>
<proteinExistence type="predicted"/>
<dbReference type="InterPro" id="IPR008271">
    <property type="entry name" value="Ser/Thr_kinase_AS"/>
</dbReference>
<dbReference type="PROSITE" id="PS00108">
    <property type="entry name" value="PROTEIN_KINASE_ST"/>
    <property type="match status" value="1"/>
</dbReference>
<dbReference type="PANTHER" id="PTHR47987">
    <property type="entry name" value="OS08G0249100 PROTEIN"/>
    <property type="match status" value="1"/>
</dbReference>
<dbReference type="Gene3D" id="3.40.50.620">
    <property type="entry name" value="HUPs"/>
    <property type="match status" value="1"/>
</dbReference>
<dbReference type="SMART" id="SM00220">
    <property type="entry name" value="S_TKc"/>
    <property type="match status" value="1"/>
</dbReference>
<dbReference type="PANTHER" id="PTHR47987:SF11">
    <property type="entry name" value="RECEPTOR-LIKE CYTOSOLIC SERINE_THREONINE-PROTEIN KINASE RBK1 ISOFORM X1"/>
    <property type="match status" value="1"/>
</dbReference>
<dbReference type="InterPro" id="IPR014729">
    <property type="entry name" value="Rossmann-like_a/b/a_fold"/>
</dbReference>
<evidence type="ECO:0000313" key="4">
    <source>
        <dbReference type="Proteomes" id="UP001497516"/>
    </source>
</evidence>
<dbReference type="PROSITE" id="PS50011">
    <property type="entry name" value="PROTEIN_KINASE_DOM"/>
    <property type="match status" value="1"/>
</dbReference>
<dbReference type="InterPro" id="IPR046958">
    <property type="entry name" value="RBK1/2/STUNTED"/>
</dbReference>
<sequence length="681" mass="75482">MPIESTQKRNVLVGMNFDSNSRELLGWAVFKVAEPGDCIVAVHVSRSSGSAPRGKPLLDSYLETYDSLCSVKKVDLTGRISTGNSVRRTLVREAKNHSAAALILGISNPKSIWGWNATARYCIKRLPPTTDVLAIHNGRVVFRRLNNFQLPEGRNSGDLKPSLSQMSSPLVREAPSEFGDSELGSMRSSFEMRSSGDANGGGDSKDEISALVKRRRSMSCLAEGDILEQKPGWPLLRRATSADPEILRARELSVVRWAMSLPNRSPLVNSRLESLSEEKKCEATEVSFSELGEIGKRLEVLVKEGSSCGCKWLSYELLKAATCKFHSANLIGKGGCNQVYKGTLQDGKPVAVKIRKSSPEAREEFVQEVEIIASLNHKNITPLVGISIKDSDLISVYHFLPKGSLAENIHSKNKDKSLLSWDSRFHIAVKVAEALNYLHIEAPRPVIHMDVKSANILLSDGLEPQLSDFGLAMWGPTASSFVTQADVVGTFGYLAPEYFMYGKVSDKIDVYAFGVVLLELISGREPIIISSENSKAQQSLVTWAKPIIESGNLRDLLDQNLDWELVNEVQLQRMIKAANLCVTRAVRLRPKMSEVLSLLRDETEFSLKWSIVNQGQEDVTENEDDSYDDEVYPSSTPHIHLNLAFLDMDTDSTSFSNSEQGSCISWEDYLKGRWSRSSSFN</sequence>
<feature type="region of interest" description="Disordered" evidence="1">
    <location>
        <begin position="153"/>
        <end position="184"/>
    </location>
</feature>
<dbReference type="GO" id="GO:0005524">
    <property type="term" value="F:ATP binding"/>
    <property type="evidence" value="ECO:0007669"/>
    <property type="project" value="InterPro"/>
</dbReference>
<dbReference type="FunFam" id="1.10.510.10:FF:000284">
    <property type="entry name" value="Putative receptor-like serine/threonine-protein kinase"/>
    <property type="match status" value="1"/>
</dbReference>
<dbReference type="Proteomes" id="UP001497516">
    <property type="component" value="Chromosome 5"/>
</dbReference>
<dbReference type="Gene3D" id="3.30.200.20">
    <property type="entry name" value="Phosphorylase Kinase, domain 1"/>
    <property type="match status" value="1"/>
</dbReference>
<keyword evidence="4" id="KW-1185">Reference proteome</keyword>
<dbReference type="FunFam" id="3.30.200.20:FF:000268">
    <property type="entry name" value="probable receptor-like serine/threonine-protein kinase At5g57670"/>
    <property type="match status" value="1"/>
</dbReference>
<dbReference type="SUPFAM" id="SSF52402">
    <property type="entry name" value="Adenine nucleotide alpha hydrolases-like"/>
    <property type="match status" value="1"/>
</dbReference>
<dbReference type="Gene3D" id="1.10.510.10">
    <property type="entry name" value="Transferase(Phosphotransferase) domain 1"/>
    <property type="match status" value="1"/>
</dbReference>
<dbReference type="Pfam" id="PF00069">
    <property type="entry name" value="Pkinase"/>
    <property type="match status" value="1"/>
</dbReference>
<dbReference type="InterPro" id="IPR000719">
    <property type="entry name" value="Prot_kinase_dom"/>
</dbReference>
<accession>A0AAV2ERY6</accession>
<organism evidence="3 4">
    <name type="scientific">Linum trigynum</name>
    <dbReference type="NCBI Taxonomy" id="586398"/>
    <lineage>
        <taxon>Eukaryota</taxon>
        <taxon>Viridiplantae</taxon>
        <taxon>Streptophyta</taxon>
        <taxon>Embryophyta</taxon>
        <taxon>Tracheophyta</taxon>
        <taxon>Spermatophyta</taxon>
        <taxon>Magnoliopsida</taxon>
        <taxon>eudicotyledons</taxon>
        <taxon>Gunneridae</taxon>
        <taxon>Pentapetalae</taxon>
        <taxon>rosids</taxon>
        <taxon>fabids</taxon>
        <taxon>Malpighiales</taxon>
        <taxon>Linaceae</taxon>
        <taxon>Linum</taxon>
    </lineage>
</organism>
<dbReference type="GO" id="GO:0004672">
    <property type="term" value="F:protein kinase activity"/>
    <property type="evidence" value="ECO:0007669"/>
    <property type="project" value="InterPro"/>
</dbReference>
<evidence type="ECO:0000259" key="2">
    <source>
        <dbReference type="PROSITE" id="PS50011"/>
    </source>
</evidence>
<evidence type="ECO:0000313" key="3">
    <source>
        <dbReference type="EMBL" id="CAL1388584.1"/>
    </source>
</evidence>
<name>A0AAV2ERY6_9ROSI</name>
<dbReference type="EMBL" id="OZ034818">
    <property type="protein sequence ID" value="CAL1388584.1"/>
    <property type="molecule type" value="Genomic_DNA"/>
</dbReference>
<protein>
    <recommendedName>
        <fullName evidence="2">Protein kinase domain-containing protein</fullName>
    </recommendedName>
</protein>